<organism evidence="1 2">
    <name type="scientific">Polaribacter ponticola</name>
    <dbReference type="NCBI Taxonomy" id="2978475"/>
    <lineage>
        <taxon>Bacteria</taxon>
        <taxon>Pseudomonadati</taxon>
        <taxon>Bacteroidota</taxon>
        <taxon>Flavobacteriia</taxon>
        <taxon>Flavobacteriales</taxon>
        <taxon>Flavobacteriaceae</taxon>
    </lineage>
</organism>
<evidence type="ECO:0000313" key="2">
    <source>
        <dbReference type="Proteomes" id="UP001151478"/>
    </source>
</evidence>
<dbReference type="InterPro" id="IPR012349">
    <property type="entry name" value="Split_barrel_FMN-bd"/>
</dbReference>
<name>A0ABT5S5Q1_9FLAO</name>
<evidence type="ECO:0008006" key="3">
    <source>
        <dbReference type="Google" id="ProtNLM"/>
    </source>
</evidence>
<dbReference type="Proteomes" id="UP001151478">
    <property type="component" value="Unassembled WGS sequence"/>
</dbReference>
<reference evidence="1" key="1">
    <citation type="submission" date="2023-02" db="EMBL/GenBank/DDBJ databases">
        <title>Polaribacter ponticola sp. nov., isolated from seawater.</title>
        <authorList>
            <person name="Baek J.H."/>
            <person name="Kim J.M."/>
            <person name="Choi D.G."/>
            <person name="Jeon C.O."/>
        </authorList>
    </citation>
    <scope>NUCLEOTIDE SEQUENCE</scope>
    <source>
        <strain evidence="1">MSW5</strain>
    </source>
</reference>
<keyword evidence="2" id="KW-1185">Reference proteome</keyword>
<gene>
    <name evidence="1" type="ORF">N5A56_002915</name>
</gene>
<sequence>MKINLEENWQKIRRHFSKSFGANMHVSIASVNEENQPTVTPIGSLFLNDDLTGFYFEKFATKLNVNSKVNKNICVLAVNSSKLLWFKSLFKMNFSEYPAIKLYGELGVKREATKKESRVFQRRIRQTKMLKGSKYLWQDMSLVREIKFTKGEKINLGKMTKEL</sequence>
<accession>A0ABT5S5Q1</accession>
<proteinExistence type="predicted"/>
<dbReference type="RefSeq" id="WP_265726681.1">
    <property type="nucleotide sequence ID" value="NZ_JAOSLC020000002.1"/>
</dbReference>
<evidence type="ECO:0000313" key="1">
    <source>
        <dbReference type="EMBL" id="MDD7913433.1"/>
    </source>
</evidence>
<dbReference type="EMBL" id="JAOSLC020000002">
    <property type="protein sequence ID" value="MDD7913433.1"/>
    <property type="molecule type" value="Genomic_DNA"/>
</dbReference>
<protein>
    <recommendedName>
        <fullName evidence="3">Pyridoxamine 5'-phosphate oxidase family protein</fullName>
    </recommendedName>
</protein>
<comment type="caution">
    <text evidence="1">The sequence shown here is derived from an EMBL/GenBank/DDBJ whole genome shotgun (WGS) entry which is preliminary data.</text>
</comment>
<dbReference type="Gene3D" id="2.30.110.10">
    <property type="entry name" value="Electron Transport, Fmn-binding Protein, Chain A"/>
    <property type="match status" value="1"/>
</dbReference>